<dbReference type="STRING" id="1802115.A2756_02565"/>
<dbReference type="Gene3D" id="3.40.830.10">
    <property type="entry name" value="LigB-like"/>
    <property type="match status" value="1"/>
</dbReference>
<comment type="cofactor">
    <cofactor evidence="1">
        <name>Zn(2+)</name>
        <dbReference type="ChEBI" id="CHEBI:29105"/>
    </cofactor>
</comment>
<organism evidence="7 8">
    <name type="scientific">Candidatus Ryanbacteria bacterium RIFCSPHIGHO2_01_FULL_48_27</name>
    <dbReference type="NCBI Taxonomy" id="1802115"/>
    <lineage>
        <taxon>Bacteria</taxon>
        <taxon>Candidatus Ryaniibacteriota</taxon>
    </lineage>
</organism>
<evidence type="ECO:0000313" key="8">
    <source>
        <dbReference type="Proteomes" id="UP000177785"/>
    </source>
</evidence>
<evidence type="ECO:0000256" key="4">
    <source>
        <dbReference type="ARBA" id="ARBA00022833"/>
    </source>
</evidence>
<dbReference type="NCBIfam" id="NF007914">
    <property type="entry name" value="PRK10628.1"/>
    <property type="match status" value="1"/>
</dbReference>
<dbReference type="GO" id="GO:0016702">
    <property type="term" value="F:oxidoreductase activity, acting on single donors with incorporation of molecular oxygen, incorporation of two atoms of oxygen"/>
    <property type="evidence" value="ECO:0007669"/>
    <property type="project" value="UniProtKB-ARBA"/>
</dbReference>
<comment type="similarity">
    <text evidence="2">Belongs to the DODA-type extradiol aromatic ring-opening dioxygenase family.</text>
</comment>
<name>A0A1G2G6S5_9BACT</name>
<dbReference type="Pfam" id="PF02900">
    <property type="entry name" value="LigB"/>
    <property type="match status" value="1"/>
</dbReference>
<evidence type="ECO:0000256" key="2">
    <source>
        <dbReference type="ARBA" id="ARBA00007581"/>
    </source>
</evidence>
<dbReference type="InterPro" id="IPR014436">
    <property type="entry name" value="Extradiol_dOase_DODA"/>
</dbReference>
<dbReference type="SUPFAM" id="SSF53213">
    <property type="entry name" value="LigB-like"/>
    <property type="match status" value="1"/>
</dbReference>
<dbReference type="GO" id="GO:0008270">
    <property type="term" value="F:zinc ion binding"/>
    <property type="evidence" value="ECO:0007669"/>
    <property type="project" value="InterPro"/>
</dbReference>
<dbReference type="PANTHER" id="PTHR30096:SF0">
    <property type="entry name" value="4,5-DOPA DIOXYGENASE EXTRADIOL-LIKE PROTEIN"/>
    <property type="match status" value="1"/>
</dbReference>
<keyword evidence="5" id="KW-0560">Oxidoreductase</keyword>
<dbReference type="CDD" id="cd07363">
    <property type="entry name" value="45_DOPA_Dioxygenase"/>
    <property type="match status" value="1"/>
</dbReference>
<evidence type="ECO:0000256" key="1">
    <source>
        <dbReference type="ARBA" id="ARBA00001947"/>
    </source>
</evidence>
<evidence type="ECO:0000256" key="3">
    <source>
        <dbReference type="ARBA" id="ARBA00022723"/>
    </source>
</evidence>
<evidence type="ECO:0000256" key="5">
    <source>
        <dbReference type="ARBA" id="ARBA00023002"/>
    </source>
</evidence>
<dbReference type="PIRSF" id="PIRSF006157">
    <property type="entry name" value="Doxgns_DODA"/>
    <property type="match status" value="1"/>
</dbReference>
<protein>
    <submittedName>
        <fullName evidence="7">4,5-DOPA dioxygenase extradiol</fullName>
    </submittedName>
</protein>
<feature type="domain" description="Extradiol ring-cleavage dioxygenase class III enzyme subunit B" evidence="6">
    <location>
        <begin position="26"/>
        <end position="224"/>
    </location>
</feature>
<dbReference type="GO" id="GO:0008198">
    <property type="term" value="F:ferrous iron binding"/>
    <property type="evidence" value="ECO:0007669"/>
    <property type="project" value="InterPro"/>
</dbReference>
<comment type="caution">
    <text evidence="7">The sequence shown here is derived from an EMBL/GenBank/DDBJ whole genome shotgun (WGS) entry which is preliminary data.</text>
</comment>
<reference evidence="7 8" key="1">
    <citation type="journal article" date="2016" name="Nat. Commun.">
        <title>Thousands of microbial genomes shed light on interconnected biogeochemical processes in an aquifer system.</title>
        <authorList>
            <person name="Anantharaman K."/>
            <person name="Brown C.T."/>
            <person name="Hug L.A."/>
            <person name="Sharon I."/>
            <person name="Castelle C.J."/>
            <person name="Probst A.J."/>
            <person name="Thomas B.C."/>
            <person name="Singh A."/>
            <person name="Wilkins M.J."/>
            <person name="Karaoz U."/>
            <person name="Brodie E.L."/>
            <person name="Williams K.H."/>
            <person name="Hubbard S.S."/>
            <person name="Banfield J.F."/>
        </authorList>
    </citation>
    <scope>NUCLEOTIDE SEQUENCE [LARGE SCALE GENOMIC DNA]</scope>
</reference>
<dbReference type="EMBL" id="MHNL01000005">
    <property type="protein sequence ID" value="OGZ45893.1"/>
    <property type="molecule type" value="Genomic_DNA"/>
</dbReference>
<gene>
    <name evidence="7" type="ORF">A2756_02565</name>
</gene>
<sequence length="255" mass="28320">MPVLFIGHGSPMNGIEENQYVSAWRALGETLPRPQVILCISAHWLTEGTWVHIGEKPKTIHDFWGFPEELYQLTYPCPGAPAYAAAVRNGVRSTEVWLDTDWGVDHGTWIVMRRLFPNADIPVFQMSIDISKPSEFHYAVGREVASLRERGVLIVGSGNLVHNLGRIAYEPGAKPYDWAVEFDARIRELLLGGDIASLIAYERLGHAATLAVPTPDHYWPLLYALAGRAKDECITFPVEGITHGSISMRAVCIGM</sequence>
<keyword evidence="7" id="KW-0223">Dioxygenase</keyword>
<dbReference type="PANTHER" id="PTHR30096">
    <property type="entry name" value="4,5-DOPA DIOXYGENASE EXTRADIOL-LIKE PROTEIN"/>
    <property type="match status" value="1"/>
</dbReference>
<keyword evidence="4" id="KW-0862">Zinc</keyword>
<accession>A0A1G2G6S5</accession>
<dbReference type="Proteomes" id="UP000177785">
    <property type="component" value="Unassembled WGS sequence"/>
</dbReference>
<evidence type="ECO:0000259" key="6">
    <source>
        <dbReference type="Pfam" id="PF02900"/>
    </source>
</evidence>
<proteinExistence type="inferred from homology"/>
<dbReference type="InterPro" id="IPR004183">
    <property type="entry name" value="Xdiol_dOase_suB"/>
</dbReference>
<evidence type="ECO:0000313" key="7">
    <source>
        <dbReference type="EMBL" id="OGZ45893.1"/>
    </source>
</evidence>
<dbReference type="AlphaFoldDB" id="A0A1G2G6S5"/>
<keyword evidence="3" id="KW-0479">Metal-binding</keyword>